<organism evidence="11 12">
    <name type="scientific">Salinisphaera hydrothermalis (strain C41B8)</name>
    <dbReference type="NCBI Taxonomy" id="1304275"/>
    <lineage>
        <taxon>Bacteria</taxon>
        <taxon>Pseudomonadati</taxon>
        <taxon>Pseudomonadota</taxon>
        <taxon>Gammaproteobacteria</taxon>
        <taxon>Salinisphaerales</taxon>
        <taxon>Salinisphaeraceae</taxon>
        <taxon>Salinisphaera</taxon>
    </lineage>
</organism>
<dbReference type="InterPro" id="IPR036194">
    <property type="entry name" value="FlhD_sf"/>
</dbReference>
<dbReference type="eggNOG" id="ENOG5031P80">
    <property type="taxonomic scope" value="Bacteria"/>
</dbReference>
<dbReference type="Gene3D" id="1.10.4000.10">
    <property type="entry name" value="Flagellar transcriptional activator FlhD"/>
    <property type="match status" value="1"/>
</dbReference>
<dbReference type="GO" id="GO:0003677">
    <property type="term" value="F:DNA binding"/>
    <property type="evidence" value="ECO:0007669"/>
    <property type="project" value="UniProtKB-UniRule"/>
</dbReference>
<evidence type="ECO:0000256" key="6">
    <source>
        <dbReference type="ARBA" id="ARBA00023159"/>
    </source>
</evidence>
<evidence type="ECO:0000256" key="4">
    <source>
        <dbReference type="ARBA" id="ARBA00023125"/>
    </source>
</evidence>
<keyword evidence="11" id="KW-0969">Cilium</keyword>
<keyword evidence="2 9" id="KW-1005">Bacterial flagellum biogenesis</keyword>
<evidence type="ECO:0000256" key="7">
    <source>
        <dbReference type="ARBA" id="ARBA00023163"/>
    </source>
</evidence>
<evidence type="ECO:0000256" key="1">
    <source>
        <dbReference type="ARBA" id="ARBA00022490"/>
    </source>
</evidence>
<protein>
    <recommendedName>
        <fullName evidence="9">Flagellar transcriptional regulator FlhD</fullName>
    </recommendedName>
</protein>
<feature type="compositionally biased region" description="Basic and acidic residues" evidence="10">
    <location>
        <begin position="128"/>
        <end position="169"/>
    </location>
</feature>
<keyword evidence="11" id="KW-0282">Flagellum</keyword>
<name>A0A084IMW8_SALHC</name>
<evidence type="ECO:0000313" key="12">
    <source>
        <dbReference type="Proteomes" id="UP000028302"/>
    </source>
</evidence>
<dbReference type="HAMAP" id="MF_00725">
    <property type="entry name" value="FlhD"/>
    <property type="match status" value="1"/>
</dbReference>
<feature type="region of interest" description="Disordered" evidence="10">
    <location>
        <begin position="98"/>
        <end position="169"/>
    </location>
</feature>
<dbReference type="Pfam" id="PF05247">
    <property type="entry name" value="FlhD"/>
    <property type="match status" value="1"/>
</dbReference>
<dbReference type="Proteomes" id="UP000028302">
    <property type="component" value="Unassembled WGS sequence"/>
</dbReference>
<dbReference type="GO" id="GO:0005737">
    <property type="term" value="C:cytoplasm"/>
    <property type="evidence" value="ECO:0007669"/>
    <property type="project" value="UniProtKB-SubCell"/>
</dbReference>
<dbReference type="NCBIfam" id="NF002783">
    <property type="entry name" value="PRK02909.1-1"/>
    <property type="match status" value="1"/>
</dbReference>
<sequence length="169" mass="19433">METDHLLDDIREVNLSYLLLMQRLINTDREAAMFRLKIDDEMADLLSRIPVSELARLARCNQLLCHFSLEDADQLHSLVRATADDSLRQVHAAILLGSNERRAANDRRREERRQGDRRIEDMGPPAGVERRQGERRGAHDRRQGARRAEDRADDDGVSRERREADGPNG</sequence>
<comment type="subunit">
    <text evidence="9">Homodimer; disulfide-linked. Forms a heterohexamer composed of two FlhC and four FlhD subunits. Each FlhC binds a FlhD dimer, forming a heterotrimer, and a hexamer assembles by dimerization of two heterotrimers.</text>
</comment>
<dbReference type="GO" id="GO:0045893">
    <property type="term" value="P:positive regulation of DNA-templated transcription"/>
    <property type="evidence" value="ECO:0007669"/>
    <property type="project" value="InterPro"/>
</dbReference>
<dbReference type="OrthoDB" id="5298036at2"/>
<keyword evidence="3 9" id="KW-0805">Transcription regulation</keyword>
<keyword evidence="1 9" id="KW-0963">Cytoplasm</keyword>
<feature type="disulfide bond" description="Interchain" evidence="9">
    <location>
        <position position="65"/>
    </location>
</feature>
<evidence type="ECO:0000256" key="3">
    <source>
        <dbReference type="ARBA" id="ARBA00023015"/>
    </source>
</evidence>
<accession>A0A084IMW8</accession>
<keyword evidence="11" id="KW-0966">Cell projection</keyword>
<comment type="caution">
    <text evidence="11">The sequence shown here is derived from an EMBL/GenBank/DDBJ whole genome shotgun (WGS) entry which is preliminary data.</text>
</comment>
<keyword evidence="4 9" id="KW-0238">DNA-binding</keyword>
<evidence type="ECO:0000256" key="8">
    <source>
        <dbReference type="ARBA" id="ARBA00025431"/>
    </source>
</evidence>
<keyword evidence="6 9" id="KW-0010">Activator</keyword>
<reference evidence="11 12" key="1">
    <citation type="submission" date="2013-03" db="EMBL/GenBank/DDBJ databases">
        <title>Salinisphaera hydrothermalis C41B8 Genome Sequencing.</title>
        <authorList>
            <person name="Li C."/>
            <person name="Lai Q."/>
            <person name="Shao Z."/>
        </authorList>
    </citation>
    <scope>NUCLEOTIDE SEQUENCE [LARGE SCALE GENOMIC DNA]</scope>
    <source>
        <strain evidence="11 12">C41B8</strain>
    </source>
</reference>
<keyword evidence="7 9" id="KW-0804">Transcription</keyword>
<keyword evidence="12" id="KW-1185">Reference proteome</keyword>
<comment type="subcellular location">
    <subcellularLocation>
        <location evidence="9">Cytoplasm</location>
    </subcellularLocation>
</comment>
<comment type="similarity">
    <text evidence="9">Belongs to the FlhD family.</text>
</comment>
<keyword evidence="5 9" id="KW-1015">Disulfide bond</keyword>
<evidence type="ECO:0000256" key="2">
    <source>
        <dbReference type="ARBA" id="ARBA00022795"/>
    </source>
</evidence>
<dbReference type="InterPro" id="IPR023559">
    <property type="entry name" value="Flagellar_FlhD"/>
</dbReference>
<comment type="domain">
    <text evidence="9">The C-terminal region contains a putative helix-turn-helix (HTH) motif, suggesting that this region may bind DNA.</text>
</comment>
<proteinExistence type="inferred from homology"/>
<dbReference type="PATRIC" id="fig|1304275.5.peg.1461"/>
<evidence type="ECO:0000256" key="5">
    <source>
        <dbReference type="ARBA" id="ARBA00023157"/>
    </source>
</evidence>
<dbReference type="AlphaFoldDB" id="A0A084IMW8"/>
<evidence type="ECO:0000256" key="10">
    <source>
        <dbReference type="SAM" id="MobiDB-lite"/>
    </source>
</evidence>
<evidence type="ECO:0000256" key="9">
    <source>
        <dbReference type="HAMAP-Rule" id="MF_00725"/>
    </source>
</evidence>
<evidence type="ECO:0000313" key="11">
    <source>
        <dbReference type="EMBL" id="KEZ78052.1"/>
    </source>
</evidence>
<dbReference type="GO" id="GO:1902208">
    <property type="term" value="P:regulation of bacterial-type flagellum assembly"/>
    <property type="evidence" value="ECO:0007669"/>
    <property type="project" value="UniProtKB-UniRule"/>
</dbReference>
<dbReference type="SUPFAM" id="SSF63592">
    <property type="entry name" value="Flagellar transcriptional activator FlhD"/>
    <property type="match status" value="1"/>
</dbReference>
<dbReference type="EMBL" id="APNK01000007">
    <property type="protein sequence ID" value="KEZ78052.1"/>
    <property type="molecule type" value="Genomic_DNA"/>
</dbReference>
<comment type="function">
    <text evidence="8 9">Functions in complex with FlhC as a master transcriptional regulator that regulates transcription of several flagellar and non-flagellar operons by binding to their promoter region. Activates expression of class 2 flagellar genes, including fliA, which is a flagellum-specific sigma factor that turns on the class 3 genes. Also regulates genes whose products function in a variety of physiological pathways.</text>
</comment>
<dbReference type="STRING" id="1304275.C41B8_07147"/>
<gene>
    <name evidence="9" type="primary">flhD</name>
    <name evidence="11" type="ORF">C41B8_07147</name>
</gene>
<feature type="compositionally biased region" description="Basic and acidic residues" evidence="10">
    <location>
        <begin position="99"/>
        <end position="121"/>
    </location>
</feature>
<dbReference type="GO" id="GO:0044780">
    <property type="term" value="P:bacterial-type flagellum assembly"/>
    <property type="evidence" value="ECO:0007669"/>
    <property type="project" value="InterPro"/>
</dbReference>